<protein>
    <submittedName>
        <fullName evidence="2">Uncharacterized protein</fullName>
    </submittedName>
</protein>
<accession>A0A0B0EGY7</accession>
<reference evidence="2 3" key="1">
    <citation type="submission" date="2014-10" db="EMBL/GenBank/DDBJ databases">
        <title>Draft genome of anammox bacterium scalindua brodae, obtained using differential coverage binning of sequence data from two enrichment reactors.</title>
        <authorList>
            <person name="Speth D.R."/>
            <person name="Russ L."/>
            <person name="Kartal B."/>
            <person name="Op den Camp H.J."/>
            <person name="Dutilh B.E."/>
            <person name="Jetten M.S."/>
        </authorList>
    </citation>
    <scope>NUCLEOTIDE SEQUENCE [LARGE SCALE GENOMIC DNA]</scope>
    <source>
        <strain evidence="2">RU1</strain>
    </source>
</reference>
<name>A0A0B0EGY7_9BACT</name>
<proteinExistence type="predicted"/>
<dbReference type="AlphaFoldDB" id="A0A0B0EGY7"/>
<feature type="coiled-coil region" evidence="1">
    <location>
        <begin position="8"/>
        <end position="35"/>
    </location>
</feature>
<dbReference type="EMBL" id="JRYO01000173">
    <property type="protein sequence ID" value="KHE91834.1"/>
    <property type="molecule type" value="Genomic_DNA"/>
</dbReference>
<dbReference type="Proteomes" id="UP000030652">
    <property type="component" value="Unassembled WGS sequence"/>
</dbReference>
<organism evidence="2 3">
    <name type="scientific">Candidatus Scalindua brodae</name>
    <dbReference type="NCBI Taxonomy" id="237368"/>
    <lineage>
        <taxon>Bacteria</taxon>
        <taxon>Pseudomonadati</taxon>
        <taxon>Planctomycetota</taxon>
        <taxon>Candidatus Brocadiia</taxon>
        <taxon>Candidatus Brocadiales</taxon>
        <taxon>Candidatus Scalinduaceae</taxon>
        <taxon>Candidatus Scalindua</taxon>
    </lineage>
</organism>
<keyword evidence="1" id="KW-0175">Coiled coil</keyword>
<sequence>MSMKEAYEKKFQAQLDEWKAEIDKLKAKADKHTFSW</sequence>
<evidence type="ECO:0000313" key="3">
    <source>
        <dbReference type="Proteomes" id="UP000030652"/>
    </source>
</evidence>
<evidence type="ECO:0000313" key="2">
    <source>
        <dbReference type="EMBL" id="KHE91834.1"/>
    </source>
</evidence>
<evidence type="ECO:0000256" key="1">
    <source>
        <dbReference type="SAM" id="Coils"/>
    </source>
</evidence>
<comment type="caution">
    <text evidence="2">The sequence shown here is derived from an EMBL/GenBank/DDBJ whole genome shotgun (WGS) entry which is preliminary data.</text>
</comment>
<gene>
    <name evidence="2" type="ORF">SCABRO_02440</name>
</gene>